<proteinExistence type="predicted"/>
<reference evidence="1 2" key="1">
    <citation type="journal article" date="2015" name="Science">
        <title>Genetic determinants of in vivo fitness and diet responsiveness in multiple human gut Bacteroides.</title>
        <authorList>
            <person name="Wu M."/>
            <person name="McNulty N.P."/>
            <person name="Rodionov D.A."/>
            <person name="Khoroshkin M.S."/>
            <person name="Griffin N.W."/>
            <person name="Cheng J."/>
            <person name="Latreille P."/>
            <person name="Kerstetter R.A."/>
            <person name="Terrapon N."/>
            <person name="Henrissat B."/>
            <person name="Osterman A.L."/>
            <person name="Gordon J.I."/>
        </authorList>
    </citation>
    <scope>NUCLEOTIDE SEQUENCE [LARGE SCALE GENOMIC DNA]</scope>
    <source>
        <strain evidence="1 2">WH2</strain>
    </source>
</reference>
<dbReference type="AlphaFoldDB" id="A0A0P0G7G0"/>
<organism evidence="1 2">
    <name type="scientific">Bacteroides cellulosilyticus</name>
    <dbReference type="NCBI Taxonomy" id="246787"/>
    <lineage>
        <taxon>Bacteria</taxon>
        <taxon>Pseudomonadati</taxon>
        <taxon>Bacteroidota</taxon>
        <taxon>Bacteroidia</taxon>
        <taxon>Bacteroidales</taxon>
        <taxon>Bacteroidaceae</taxon>
        <taxon>Bacteroides</taxon>
    </lineage>
</organism>
<sequence length="53" mass="6047">MSHADIQALYILHYFSYIVGEEEDIAVFHNVKELINSAHVEYSLRLHGLSCVA</sequence>
<protein>
    <submittedName>
        <fullName evidence="1">Uncharacterized protein</fullName>
    </submittedName>
</protein>
<dbReference type="PATRIC" id="fig|246787.4.peg.888"/>
<dbReference type="Proteomes" id="UP000061809">
    <property type="component" value="Chromosome"/>
</dbReference>
<name>A0A0P0G7G0_9BACE</name>
<evidence type="ECO:0000313" key="1">
    <source>
        <dbReference type="EMBL" id="ALJ58122.1"/>
    </source>
</evidence>
<evidence type="ECO:0000313" key="2">
    <source>
        <dbReference type="Proteomes" id="UP000061809"/>
    </source>
</evidence>
<gene>
    <name evidence="1" type="ORF">BcellWH2_00860</name>
</gene>
<accession>A0A0P0G7G0</accession>
<dbReference type="EMBL" id="CP012801">
    <property type="protein sequence ID" value="ALJ58122.1"/>
    <property type="molecule type" value="Genomic_DNA"/>
</dbReference>
<dbReference type="KEGG" id="bcel:BcellWH2_00860"/>